<feature type="compositionally biased region" description="Basic and acidic residues" evidence="1">
    <location>
        <begin position="79"/>
        <end position="91"/>
    </location>
</feature>
<dbReference type="EMBL" id="BGZK01002568">
    <property type="protein sequence ID" value="GBP94963.1"/>
    <property type="molecule type" value="Genomic_DNA"/>
</dbReference>
<dbReference type="InterPro" id="IPR052709">
    <property type="entry name" value="Transposase-MT_Hybrid"/>
</dbReference>
<feature type="compositionally biased region" description="Basic and acidic residues" evidence="1">
    <location>
        <begin position="250"/>
        <end position="259"/>
    </location>
</feature>
<evidence type="ECO:0000313" key="3">
    <source>
        <dbReference type="Proteomes" id="UP000299102"/>
    </source>
</evidence>
<dbReference type="PANTHER" id="PTHR46060:SF1">
    <property type="entry name" value="MARINER MOS1 TRANSPOSASE-LIKE PROTEIN"/>
    <property type="match status" value="1"/>
</dbReference>
<dbReference type="STRING" id="151549.A0A4C2A6N7"/>
<evidence type="ECO:0000256" key="1">
    <source>
        <dbReference type="SAM" id="MobiDB-lite"/>
    </source>
</evidence>
<sequence length="291" mass="32839">MLQWKFYPPPYSPDIAPSDFHLFHSMAHGLTDQCFHSYEEAKKWIYSWIASKDMVFPRGIHILPERWEKADLGIGLQSADEHSDSESEPELKSTTYDEGELDSLRAQFMYRNYSPDTIKRAQKRSTNYGLMGFLLTSFKPFTPCLGKYVGLPAPDVVGSGIGDGGREPAPESLDLLVASDETDTANRKVPTPTETLTSANCGNVNKGDQKYRLAMIEKTLSDIRSMRSYTSASTIAPEVVKSQVKKNLEQRQKKMERSKVVAKGEASAVTRRRRDNRETVRESSGLWGWDE</sequence>
<feature type="region of interest" description="Disordered" evidence="1">
    <location>
        <begin position="77"/>
        <end position="97"/>
    </location>
</feature>
<feature type="region of interest" description="Disordered" evidence="1">
    <location>
        <begin position="250"/>
        <end position="291"/>
    </location>
</feature>
<dbReference type="PANTHER" id="PTHR46060">
    <property type="entry name" value="MARINER MOS1 TRANSPOSASE-LIKE PROTEIN"/>
    <property type="match status" value="1"/>
</dbReference>
<evidence type="ECO:0000313" key="2">
    <source>
        <dbReference type="EMBL" id="GBP94963.1"/>
    </source>
</evidence>
<proteinExistence type="predicted"/>
<dbReference type="Proteomes" id="UP000299102">
    <property type="component" value="Unassembled WGS sequence"/>
</dbReference>
<keyword evidence="3" id="KW-1185">Reference proteome</keyword>
<gene>
    <name evidence="2" type="ORF">EVAR_27674_1</name>
</gene>
<dbReference type="InterPro" id="IPR036397">
    <property type="entry name" value="RNaseH_sf"/>
</dbReference>
<comment type="caution">
    <text evidence="2">The sequence shown here is derived from an EMBL/GenBank/DDBJ whole genome shotgun (WGS) entry which is preliminary data.</text>
</comment>
<dbReference type="OrthoDB" id="7439870at2759"/>
<dbReference type="AlphaFoldDB" id="A0A4C2A6N7"/>
<dbReference type="Gene3D" id="3.30.420.10">
    <property type="entry name" value="Ribonuclease H-like superfamily/Ribonuclease H"/>
    <property type="match status" value="1"/>
</dbReference>
<name>A0A4C2A6N7_EUMVA</name>
<reference evidence="2 3" key="1">
    <citation type="journal article" date="2019" name="Commun. Biol.">
        <title>The bagworm genome reveals a unique fibroin gene that provides high tensile strength.</title>
        <authorList>
            <person name="Kono N."/>
            <person name="Nakamura H."/>
            <person name="Ohtoshi R."/>
            <person name="Tomita M."/>
            <person name="Numata K."/>
            <person name="Arakawa K."/>
        </authorList>
    </citation>
    <scope>NUCLEOTIDE SEQUENCE [LARGE SCALE GENOMIC DNA]</scope>
</reference>
<dbReference type="GO" id="GO:0003676">
    <property type="term" value="F:nucleic acid binding"/>
    <property type="evidence" value="ECO:0007669"/>
    <property type="project" value="InterPro"/>
</dbReference>
<accession>A0A4C2A6N7</accession>
<organism evidence="2 3">
    <name type="scientific">Eumeta variegata</name>
    <name type="common">Bagworm moth</name>
    <name type="synonym">Eumeta japonica</name>
    <dbReference type="NCBI Taxonomy" id="151549"/>
    <lineage>
        <taxon>Eukaryota</taxon>
        <taxon>Metazoa</taxon>
        <taxon>Ecdysozoa</taxon>
        <taxon>Arthropoda</taxon>
        <taxon>Hexapoda</taxon>
        <taxon>Insecta</taxon>
        <taxon>Pterygota</taxon>
        <taxon>Neoptera</taxon>
        <taxon>Endopterygota</taxon>
        <taxon>Lepidoptera</taxon>
        <taxon>Glossata</taxon>
        <taxon>Ditrysia</taxon>
        <taxon>Tineoidea</taxon>
        <taxon>Psychidae</taxon>
        <taxon>Oiketicinae</taxon>
        <taxon>Eumeta</taxon>
    </lineage>
</organism>
<protein>
    <submittedName>
        <fullName evidence="2">Mariner Mos1 transposase</fullName>
    </submittedName>
</protein>